<keyword evidence="6 7" id="KW-0326">Glycosidase</keyword>
<dbReference type="InterPro" id="IPR003646">
    <property type="entry name" value="SH3-like_bac-type"/>
</dbReference>
<evidence type="ECO:0000313" key="9">
    <source>
        <dbReference type="EMBL" id="MCQ8103011.1"/>
    </source>
</evidence>
<dbReference type="PROSITE" id="PS51781">
    <property type="entry name" value="SH3B"/>
    <property type="match status" value="1"/>
</dbReference>
<dbReference type="SUPFAM" id="SSF53955">
    <property type="entry name" value="Lysozyme-like"/>
    <property type="match status" value="1"/>
</dbReference>
<dbReference type="Gene3D" id="1.10.530.40">
    <property type="match status" value="1"/>
</dbReference>
<dbReference type="RefSeq" id="WP_256600660.1">
    <property type="nucleotide sequence ID" value="NZ_JANIBJ010000003.1"/>
</dbReference>
<evidence type="ECO:0000256" key="6">
    <source>
        <dbReference type="ARBA" id="ARBA00023295"/>
    </source>
</evidence>
<dbReference type="EC" id="3.2.1.17" evidence="7"/>
<evidence type="ECO:0000256" key="7">
    <source>
        <dbReference type="RuleBase" id="RU003788"/>
    </source>
</evidence>
<organism evidence="9 10">
    <name type="scientific">Methylomonas subterranea</name>
    <dbReference type="NCBI Taxonomy" id="2952225"/>
    <lineage>
        <taxon>Bacteria</taxon>
        <taxon>Pseudomonadati</taxon>
        <taxon>Pseudomonadota</taxon>
        <taxon>Gammaproteobacteria</taxon>
        <taxon>Methylococcales</taxon>
        <taxon>Methylococcaceae</taxon>
        <taxon>Methylomonas</taxon>
    </lineage>
</organism>
<dbReference type="PANTHER" id="PTHR38107:SF3">
    <property type="entry name" value="LYSOZYME RRRD-RELATED"/>
    <property type="match status" value="1"/>
</dbReference>
<keyword evidence="3 7" id="KW-0081">Bacteriolytic enzyme</keyword>
<dbReference type="EMBL" id="JANIBJ010000003">
    <property type="protein sequence ID" value="MCQ8103011.1"/>
    <property type="molecule type" value="Genomic_DNA"/>
</dbReference>
<dbReference type="InterPro" id="IPR023347">
    <property type="entry name" value="Lysozyme_dom_sf"/>
</dbReference>
<evidence type="ECO:0000256" key="1">
    <source>
        <dbReference type="ARBA" id="ARBA00000632"/>
    </source>
</evidence>
<evidence type="ECO:0000313" key="10">
    <source>
        <dbReference type="Proteomes" id="UP001524499"/>
    </source>
</evidence>
<feature type="domain" description="SH3b" evidence="8">
    <location>
        <begin position="172"/>
        <end position="238"/>
    </location>
</feature>
<comment type="similarity">
    <text evidence="7">Belongs to the glycosyl hydrolase 24 family.</text>
</comment>
<keyword evidence="4 7" id="KW-0378">Hydrolase</keyword>
<accession>A0ABT1TC32</accession>
<sequence length="239" mass="26145">MARKINSAGMALVRNFEGLKLEAYLCPAGVWTIGYGHTKGVKKGDKITEAEADKLLEQDLGQCGEQVEKHVRVPLHDNQFAALASFVFNAGVGSLISSTLLRRLNSGDYDCVPSELAKWVKALNPKTGKKVALPGLVKRRAAEGQLWLETDNNDEFLNSDAMPQIVMADDARTVYSVVARDGLRVRGGAGTEFDIIRVLPKDSRVYVLREKDAWAAIDTEGDGAIDGWVAMDFLKVLQP</sequence>
<comment type="caution">
    <text evidence="9">The sequence shown here is derived from an EMBL/GenBank/DDBJ whole genome shotgun (WGS) entry which is preliminary data.</text>
</comment>
<evidence type="ECO:0000256" key="5">
    <source>
        <dbReference type="ARBA" id="ARBA00023200"/>
    </source>
</evidence>
<comment type="catalytic activity">
    <reaction evidence="1 7">
        <text>Hydrolysis of (1-&gt;4)-beta-linkages between N-acetylmuramic acid and N-acetyl-D-glucosamine residues in a peptidoglycan and between N-acetyl-D-glucosamine residues in chitodextrins.</text>
        <dbReference type="EC" id="3.2.1.17"/>
    </reaction>
</comment>
<dbReference type="HAMAP" id="MF_04110">
    <property type="entry name" value="ENDOLYSIN_T4"/>
    <property type="match status" value="1"/>
</dbReference>
<evidence type="ECO:0000256" key="4">
    <source>
        <dbReference type="ARBA" id="ARBA00022801"/>
    </source>
</evidence>
<dbReference type="Pfam" id="PF00959">
    <property type="entry name" value="Phage_lysozyme"/>
    <property type="match status" value="1"/>
</dbReference>
<dbReference type="SMART" id="SM00287">
    <property type="entry name" value="SH3b"/>
    <property type="match status" value="1"/>
</dbReference>
<dbReference type="InterPro" id="IPR033907">
    <property type="entry name" value="Endolysin_autolysin"/>
</dbReference>
<dbReference type="InterPro" id="IPR002196">
    <property type="entry name" value="Glyco_hydro_24"/>
</dbReference>
<dbReference type="Proteomes" id="UP001524499">
    <property type="component" value="Unassembled WGS sequence"/>
</dbReference>
<dbReference type="InterPro" id="IPR023346">
    <property type="entry name" value="Lysozyme-like_dom_sf"/>
</dbReference>
<dbReference type="GO" id="GO:0016787">
    <property type="term" value="F:hydrolase activity"/>
    <property type="evidence" value="ECO:0007669"/>
    <property type="project" value="UniProtKB-KW"/>
</dbReference>
<dbReference type="CDD" id="cd00737">
    <property type="entry name" value="lyz_endolysin_autolysin"/>
    <property type="match status" value="1"/>
</dbReference>
<keyword evidence="5" id="KW-1035">Host cytoplasm</keyword>
<dbReference type="Gene3D" id="2.30.30.40">
    <property type="entry name" value="SH3 Domains"/>
    <property type="match status" value="1"/>
</dbReference>
<protein>
    <recommendedName>
        <fullName evidence="7">Lysozyme</fullName>
        <ecNumber evidence="7">3.2.1.17</ecNumber>
    </recommendedName>
</protein>
<keyword evidence="2 7" id="KW-0929">Antimicrobial</keyword>
<reference evidence="9 10" key="1">
    <citation type="submission" date="2022-07" db="EMBL/GenBank/DDBJ databases">
        <title>Methylomonas rivi sp. nov., Methylomonas rosea sp. nov., Methylomonas aureus sp. nov. and Methylomonas subterranea sp. nov., four novel methanotrophs isolated from a freshwater creek and the deep terrestrial subsurface.</title>
        <authorList>
            <person name="Abin C."/>
            <person name="Sankaranarayanan K."/>
            <person name="Garner C."/>
            <person name="Sindelar R."/>
            <person name="Kotary K."/>
            <person name="Garner R."/>
            <person name="Barclay S."/>
            <person name="Lawson P."/>
            <person name="Krumholz L."/>
        </authorList>
    </citation>
    <scope>NUCLEOTIDE SEQUENCE [LARGE SCALE GENOMIC DNA]</scope>
    <source>
        <strain evidence="9 10">SURF-2</strain>
    </source>
</reference>
<dbReference type="PANTHER" id="PTHR38107">
    <property type="match status" value="1"/>
</dbReference>
<dbReference type="InterPro" id="IPR034690">
    <property type="entry name" value="Endolysin_T4_type"/>
</dbReference>
<proteinExistence type="inferred from homology"/>
<gene>
    <name evidence="9" type="ORF">NP590_02735</name>
</gene>
<name>A0ABT1TC32_9GAMM</name>
<evidence type="ECO:0000259" key="8">
    <source>
        <dbReference type="PROSITE" id="PS51781"/>
    </source>
</evidence>
<dbReference type="InterPro" id="IPR051018">
    <property type="entry name" value="Bacteriophage_GH24"/>
</dbReference>
<evidence type="ECO:0000256" key="2">
    <source>
        <dbReference type="ARBA" id="ARBA00022529"/>
    </source>
</evidence>
<evidence type="ECO:0000256" key="3">
    <source>
        <dbReference type="ARBA" id="ARBA00022638"/>
    </source>
</evidence>
<dbReference type="Pfam" id="PF08239">
    <property type="entry name" value="SH3_3"/>
    <property type="match status" value="1"/>
</dbReference>
<keyword evidence="10" id="KW-1185">Reference proteome</keyword>